<dbReference type="FunCoup" id="A0A1Y1YWU6">
    <property type="interactions" value="699"/>
</dbReference>
<evidence type="ECO:0000313" key="13">
    <source>
        <dbReference type="Proteomes" id="UP000193498"/>
    </source>
</evidence>
<dbReference type="InterPro" id="IPR006012">
    <property type="entry name" value="Syntaxin/epimorphin_CS"/>
</dbReference>
<organism evidence="12 13">
    <name type="scientific">Basidiobolus meristosporus CBS 931.73</name>
    <dbReference type="NCBI Taxonomy" id="1314790"/>
    <lineage>
        <taxon>Eukaryota</taxon>
        <taxon>Fungi</taxon>
        <taxon>Fungi incertae sedis</taxon>
        <taxon>Zoopagomycota</taxon>
        <taxon>Entomophthoromycotina</taxon>
        <taxon>Basidiobolomycetes</taxon>
        <taxon>Basidiobolales</taxon>
        <taxon>Basidiobolaceae</taxon>
        <taxon>Basidiobolus</taxon>
    </lineage>
</organism>
<reference evidence="12 13" key="1">
    <citation type="submission" date="2016-07" db="EMBL/GenBank/DDBJ databases">
        <title>Pervasive Adenine N6-methylation of Active Genes in Fungi.</title>
        <authorList>
            <consortium name="DOE Joint Genome Institute"/>
            <person name="Mondo S.J."/>
            <person name="Dannebaum R.O."/>
            <person name="Kuo R.C."/>
            <person name="Labutti K."/>
            <person name="Haridas S."/>
            <person name="Kuo A."/>
            <person name="Salamov A."/>
            <person name="Ahrendt S.R."/>
            <person name="Lipzen A."/>
            <person name="Sullivan W."/>
            <person name="Andreopoulos W.B."/>
            <person name="Clum A."/>
            <person name="Lindquist E."/>
            <person name="Daum C."/>
            <person name="Ramamoorthy G.K."/>
            <person name="Gryganskyi A."/>
            <person name="Culley D."/>
            <person name="Magnuson J.K."/>
            <person name="James T.Y."/>
            <person name="O'Malley M.A."/>
            <person name="Stajich J.E."/>
            <person name="Spatafora J.W."/>
            <person name="Visel A."/>
            <person name="Grigoriev I.V."/>
        </authorList>
    </citation>
    <scope>NUCLEOTIDE SEQUENCE [LARGE SCALE GENOMIC DNA]</scope>
    <source>
        <strain evidence="12 13">CBS 931.73</strain>
    </source>
</reference>
<dbReference type="GO" id="GO:0048278">
    <property type="term" value="P:vesicle docking"/>
    <property type="evidence" value="ECO:0007669"/>
    <property type="project" value="TreeGrafter"/>
</dbReference>
<dbReference type="Proteomes" id="UP000193498">
    <property type="component" value="Unassembled WGS sequence"/>
</dbReference>
<evidence type="ECO:0000256" key="4">
    <source>
        <dbReference type="ARBA" id="ARBA00022692"/>
    </source>
</evidence>
<dbReference type="PROSITE" id="PS50192">
    <property type="entry name" value="T_SNARE"/>
    <property type="match status" value="1"/>
</dbReference>
<evidence type="ECO:0000256" key="3">
    <source>
        <dbReference type="ARBA" id="ARBA00022448"/>
    </source>
</evidence>
<dbReference type="GO" id="GO:0000139">
    <property type="term" value="C:Golgi membrane"/>
    <property type="evidence" value="ECO:0007669"/>
    <property type="project" value="UniProtKB-SubCell"/>
</dbReference>
<dbReference type="SUPFAM" id="SSF47661">
    <property type="entry name" value="t-snare proteins"/>
    <property type="match status" value="1"/>
</dbReference>
<gene>
    <name evidence="12" type="ORF">K493DRAFT_312104</name>
</gene>
<evidence type="ECO:0000256" key="7">
    <source>
        <dbReference type="ARBA" id="ARBA00023034"/>
    </source>
</evidence>
<dbReference type="GO" id="GO:0005484">
    <property type="term" value="F:SNAP receptor activity"/>
    <property type="evidence" value="ECO:0007669"/>
    <property type="project" value="InterPro"/>
</dbReference>
<comment type="subcellular location">
    <subcellularLocation>
        <location evidence="1">Golgi apparatus membrane</location>
        <topology evidence="1">Single-pass type IV membrane protein</topology>
    </subcellularLocation>
</comment>
<dbReference type="EMBL" id="MCFE01000058">
    <property type="protein sequence ID" value="ORY02334.1"/>
    <property type="molecule type" value="Genomic_DNA"/>
</dbReference>
<evidence type="ECO:0000256" key="9">
    <source>
        <dbReference type="ARBA" id="ARBA00023136"/>
    </source>
</evidence>
<evidence type="ECO:0000313" key="12">
    <source>
        <dbReference type="EMBL" id="ORY02334.1"/>
    </source>
</evidence>
<comment type="similarity">
    <text evidence="2">Belongs to the syntaxin family.</text>
</comment>
<keyword evidence="4 10" id="KW-0812">Transmembrane</keyword>
<dbReference type="Gene3D" id="1.20.58.70">
    <property type="match status" value="1"/>
</dbReference>
<evidence type="ECO:0000259" key="11">
    <source>
        <dbReference type="PROSITE" id="PS50192"/>
    </source>
</evidence>
<keyword evidence="5" id="KW-0653">Protein transport</keyword>
<dbReference type="PROSITE" id="PS00914">
    <property type="entry name" value="SYNTAXIN"/>
    <property type="match status" value="1"/>
</dbReference>
<keyword evidence="7" id="KW-0333">Golgi apparatus</keyword>
<keyword evidence="3" id="KW-0813">Transport</keyword>
<evidence type="ECO:0000256" key="2">
    <source>
        <dbReference type="ARBA" id="ARBA00009063"/>
    </source>
</evidence>
<dbReference type="Pfam" id="PF05739">
    <property type="entry name" value="SNARE"/>
    <property type="match status" value="1"/>
</dbReference>
<feature type="transmembrane region" description="Helical" evidence="10">
    <location>
        <begin position="285"/>
        <end position="305"/>
    </location>
</feature>
<keyword evidence="8" id="KW-0175">Coiled coil</keyword>
<evidence type="ECO:0000256" key="1">
    <source>
        <dbReference type="ARBA" id="ARBA00004409"/>
    </source>
</evidence>
<dbReference type="SMART" id="SM00397">
    <property type="entry name" value="t_SNARE"/>
    <property type="match status" value="1"/>
</dbReference>
<dbReference type="OrthoDB" id="10251371at2759"/>
<dbReference type="GO" id="GO:0006906">
    <property type="term" value="P:vesicle fusion"/>
    <property type="evidence" value="ECO:0007669"/>
    <property type="project" value="TreeGrafter"/>
</dbReference>
<dbReference type="CDD" id="cd15845">
    <property type="entry name" value="SNARE_syntaxin16"/>
    <property type="match status" value="1"/>
</dbReference>
<evidence type="ECO:0000256" key="6">
    <source>
        <dbReference type="ARBA" id="ARBA00022989"/>
    </source>
</evidence>
<dbReference type="InterPro" id="IPR010989">
    <property type="entry name" value="SNARE"/>
</dbReference>
<keyword evidence="13" id="KW-1185">Reference proteome</keyword>
<dbReference type="InterPro" id="IPR045242">
    <property type="entry name" value="Syntaxin"/>
</dbReference>
<dbReference type="InParanoid" id="A0A1Y1YWU6"/>
<dbReference type="GO" id="GO:0031201">
    <property type="term" value="C:SNARE complex"/>
    <property type="evidence" value="ECO:0007669"/>
    <property type="project" value="TreeGrafter"/>
</dbReference>
<keyword evidence="9 10" id="KW-0472">Membrane</keyword>
<dbReference type="GO" id="GO:0006886">
    <property type="term" value="P:intracellular protein transport"/>
    <property type="evidence" value="ECO:0007669"/>
    <property type="project" value="InterPro"/>
</dbReference>
<dbReference type="PANTHER" id="PTHR19957:SF83">
    <property type="entry name" value="SYNTAXIN-16"/>
    <property type="match status" value="1"/>
</dbReference>
<feature type="domain" description="T-SNARE coiled-coil homology" evidence="11">
    <location>
        <begin position="211"/>
        <end position="273"/>
    </location>
</feature>
<keyword evidence="6 10" id="KW-1133">Transmembrane helix</keyword>
<dbReference type="STRING" id="1314790.A0A1Y1YWU6"/>
<evidence type="ECO:0000256" key="10">
    <source>
        <dbReference type="SAM" id="Phobius"/>
    </source>
</evidence>
<sequence>MATRSRTLLFLQYRNSFSHTHRARAQPELNGSAERAGLIAGADQDNETIIELSVLPPKWVDLVDEINEIIEEIKGKMTKLDGLHKKHLLPGFDDNREEEQLIEDLTNEITQDIQNCHNRIKLVDPDKGHNSLKKENREGMLNKNVQISMATKVQELSAAFRKQQSTYLEKLRAPLTRNKDLFMIGDDESEFTFGDEEGFNDSQLALVESSEEAIEQREREINEIAKSIGTLAEIFRELQTLVIDQGTLLDRIDYNVEQVAMHMNSAVEELEQGATYQKSSGRKQLVILLLLLILGMIVVLIFRLGSR</sequence>
<accession>A0A1Y1YWU6</accession>
<evidence type="ECO:0000256" key="8">
    <source>
        <dbReference type="ARBA" id="ARBA00023054"/>
    </source>
</evidence>
<name>A0A1Y1YWU6_9FUNG</name>
<proteinExistence type="inferred from homology"/>
<dbReference type="AlphaFoldDB" id="A0A1Y1YWU6"/>
<evidence type="ECO:0000256" key="5">
    <source>
        <dbReference type="ARBA" id="ARBA00022927"/>
    </source>
</evidence>
<dbReference type="PANTHER" id="PTHR19957">
    <property type="entry name" value="SYNTAXIN"/>
    <property type="match status" value="1"/>
</dbReference>
<dbReference type="GO" id="GO:0000149">
    <property type="term" value="F:SNARE binding"/>
    <property type="evidence" value="ECO:0007669"/>
    <property type="project" value="TreeGrafter"/>
</dbReference>
<dbReference type="InterPro" id="IPR000727">
    <property type="entry name" value="T_SNARE_dom"/>
</dbReference>
<comment type="caution">
    <text evidence="12">The sequence shown here is derived from an EMBL/GenBank/DDBJ whole genome shotgun (WGS) entry which is preliminary data.</text>
</comment>
<protein>
    <submittedName>
        <fullName evidence="12">t-SNARE</fullName>
    </submittedName>
</protein>